<evidence type="ECO:0000256" key="5">
    <source>
        <dbReference type="ARBA" id="ARBA00023136"/>
    </source>
</evidence>
<feature type="region of interest" description="Disordered" evidence="6">
    <location>
        <begin position="1"/>
        <end position="27"/>
    </location>
</feature>
<evidence type="ECO:0000256" key="6">
    <source>
        <dbReference type="SAM" id="MobiDB-lite"/>
    </source>
</evidence>
<protein>
    <recommendedName>
        <fullName evidence="10">Major facilitator superfamily (MFS) profile domain-containing protein</fullName>
    </recommendedName>
</protein>
<feature type="transmembrane region" description="Helical" evidence="7">
    <location>
        <begin position="116"/>
        <end position="146"/>
    </location>
</feature>
<organism evidence="8 9">
    <name type="scientific">Rhodotorula graminis (strain WP1)</name>
    <dbReference type="NCBI Taxonomy" id="578459"/>
    <lineage>
        <taxon>Eukaryota</taxon>
        <taxon>Fungi</taxon>
        <taxon>Dikarya</taxon>
        <taxon>Basidiomycota</taxon>
        <taxon>Pucciniomycotina</taxon>
        <taxon>Microbotryomycetes</taxon>
        <taxon>Sporidiobolales</taxon>
        <taxon>Sporidiobolaceae</taxon>
        <taxon>Rhodotorula</taxon>
    </lineage>
</organism>
<keyword evidence="3 7" id="KW-0812">Transmembrane</keyword>
<keyword evidence="2" id="KW-0813">Transport</keyword>
<dbReference type="AlphaFoldDB" id="A0A0P9GGH5"/>
<feature type="transmembrane region" description="Helical" evidence="7">
    <location>
        <begin position="491"/>
        <end position="510"/>
    </location>
</feature>
<evidence type="ECO:0000256" key="4">
    <source>
        <dbReference type="ARBA" id="ARBA00022989"/>
    </source>
</evidence>
<evidence type="ECO:0000256" key="7">
    <source>
        <dbReference type="SAM" id="Phobius"/>
    </source>
</evidence>
<evidence type="ECO:0008006" key="10">
    <source>
        <dbReference type="Google" id="ProtNLM"/>
    </source>
</evidence>
<keyword evidence="9" id="KW-1185">Reference proteome</keyword>
<keyword evidence="4 7" id="KW-1133">Transmembrane helix</keyword>
<dbReference type="PANTHER" id="PTHR19432:SF35">
    <property type="entry name" value="SOLUTE CARRIER FAMILY 45 MEMBER 3 ISOFORM X1"/>
    <property type="match status" value="1"/>
</dbReference>
<dbReference type="EMBL" id="KQ474089">
    <property type="protein sequence ID" value="KPV71968.1"/>
    <property type="molecule type" value="Genomic_DNA"/>
</dbReference>
<dbReference type="OrthoDB" id="28755at2759"/>
<sequence>MRRPLPDPARPRVASSDEISSDDSSSRCTSVKELEADIGGAWTSLDLLKLTVAIVGAQLSWTVQTSYGTPYLQELGLSKTGTSLVWFAGPLGGLIVQPIIGALSDTSPSRYRRRQFIVAASAVMVISTTVVAFATALAPGLVVAFVGREARFEENAKALSIVMAIIGVYVLVAAFNALQASVRALVLDLAPAREQSSADAYLARNVNLANVCAYLAGSLDLDKTPLLRWIGAGQFRKLAMLSCAALLVTVTVTCSTQHELERPELRTAAGVWSKILGVVRNLSSSIRTLPRPVKKVCLVQFAQWSAAFPFMFYTTTYVAEAVSAAVAPGSPAPSADTATRAGSFALLLYAIVALAAGILLPHLPTLATTFPSLARRTGRVGRRVLCALSMRNLWTLSLAWHALCMTATFWAGSVRETTWVVALAGLSWAVTCWVPYALVGEAIFEAEAKDASAELHAVADSAALRASLLGVDVRGRAAAAADEAGGTVLGVHNLAIVLPQFVVAALAALIFRLSSSSASAPDERDSGTVWVLRLGGLASAVGAVVSRWLEEPMSERQYRARLSRIGDGRRGEVADEEAPAAGCRGG</sequence>
<dbReference type="SUPFAM" id="SSF103473">
    <property type="entry name" value="MFS general substrate transporter"/>
    <property type="match status" value="1"/>
</dbReference>
<dbReference type="GeneID" id="28978638"/>
<dbReference type="GO" id="GO:0008506">
    <property type="term" value="F:sucrose:proton symporter activity"/>
    <property type="evidence" value="ECO:0007669"/>
    <property type="project" value="TreeGrafter"/>
</dbReference>
<feature type="transmembrane region" description="Helical" evidence="7">
    <location>
        <begin position="418"/>
        <end position="439"/>
    </location>
</feature>
<feature type="transmembrane region" description="Helical" evidence="7">
    <location>
        <begin position="158"/>
        <end position="178"/>
    </location>
</feature>
<dbReference type="GO" id="GO:0005886">
    <property type="term" value="C:plasma membrane"/>
    <property type="evidence" value="ECO:0007669"/>
    <property type="project" value="TreeGrafter"/>
</dbReference>
<proteinExistence type="predicted"/>
<feature type="transmembrane region" description="Helical" evidence="7">
    <location>
        <begin position="530"/>
        <end position="549"/>
    </location>
</feature>
<dbReference type="Proteomes" id="UP000053890">
    <property type="component" value="Unassembled WGS sequence"/>
</dbReference>
<evidence type="ECO:0000256" key="1">
    <source>
        <dbReference type="ARBA" id="ARBA00004141"/>
    </source>
</evidence>
<comment type="subcellular location">
    <subcellularLocation>
        <location evidence="1">Membrane</location>
        <topology evidence="1">Multi-pass membrane protein</topology>
    </subcellularLocation>
</comment>
<evidence type="ECO:0000256" key="2">
    <source>
        <dbReference type="ARBA" id="ARBA00022448"/>
    </source>
</evidence>
<dbReference type="PANTHER" id="PTHR19432">
    <property type="entry name" value="SUGAR TRANSPORTER"/>
    <property type="match status" value="1"/>
</dbReference>
<dbReference type="InterPro" id="IPR036259">
    <property type="entry name" value="MFS_trans_sf"/>
</dbReference>
<gene>
    <name evidence="8" type="ORF">RHOBADRAFT_56111</name>
</gene>
<feature type="transmembrane region" description="Helical" evidence="7">
    <location>
        <begin position="84"/>
        <end position="104"/>
    </location>
</feature>
<evidence type="ECO:0000256" key="3">
    <source>
        <dbReference type="ARBA" id="ARBA00022692"/>
    </source>
</evidence>
<name>A0A0P9GGH5_RHOGW</name>
<dbReference type="RefSeq" id="XP_018268017.1">
    <property type="nucleotide sequence ID" value="XM_018418190.1"/>
</dbReference>
<keyword evidence="5 7" id="KW-0472">Membrane</keyword>
<feature type="transmembrane region" description="Helical" evidence="7">
    <location>
        <begin position="346"/>
        <end position="373"/>
    </location>
</feature>
<reference evidence="8 9" key="1">
    <citation type="journal article" date="2015" name="Front. Microbiol.">
        <title>Genome sequence of the plant growth promoting endophytic yeast Rhodotorula graminis WP1.</title>
        <authorList>
            <person name="Firrincieli A."/>
            <person name="Otillar R."/>
            <person name="Salamov A."/>
            <person name="Schmutz J."/>
            <person name="Khan Z."/>
            <person name="Redman R.S."/>
            <person name="Fleck N.D."/>
            <person name="Lindquist E."/>
            <person name="Grigoriev I.V."/>
            <person name="Doty S.L."/>
        </authorList>
    </citation>
    <scope>NUCLEOTIDE SEQUENCE [LARGE SCALE GENOMIC DNA]</scope>
    <source>
        <strain evidence="8 9">WP1</strain>
    </source>
</reference>
<evidence type="ECO:0000313" key="8">
    <source>
        <dbReference type="EMBL" id="KPV71968.1"/>
    </source>
</evidence>
<dbReference type="Gene3D" id="1.20.1250.20">
    <property type="entry name" value="MFS general substrate transporter like domains"/>
    <property type="match status" value="1"/>
</dbReference>
<evidence type="ECO:0000313" key="9">
    <source>
        <dbReference type="Proteomes" id="UP000053890"/>
    </source>
</evidence>
<accession>A0A0P9GGH5</accession>